<dbReference type="SUPFAM" id="SSF52540">
    <property type="entry name" value="P-loop containing nucleoside triphosphate hydrolases"/>
    <property type="match status" value="1"/>
</dbReference>
<evidence type="ECO:0000256" key="1">
    <source>
        <dbReference type="ARBA" id="ARBA00022741"/>
    </source>
</evidence>
<name>A0ABN8R0E2_9CNID</name>
<sequence length="237" mass="27032">MTTKYELPEEADVKLLSNLGKEVEMKTFKTNVRPTLKYDENHRLLIKILCVGDYTGGVGRKGVKGVLIKDYLKVTPPVPTHMRPLIGCDFYLKTIKWEKGGDHNPWPITIKLLLFEVAEQERFTRMTNLYYRDSHGALIFWGPGKSSSLDGAPKWLNDVNRVCPSTPCVLVTDNTSNKPLYGPGEKFESEMAFDQFWKDHGFVGHFEIKSRDWESGENSVFGQAVNCLIEKILTERT</sequence>
<dbReference type="Proteomes" id="UP001159405">
    <property type="component" value="Unassembled WGS sequence"/>
</dbReference>
<reference evidence="3 4" key="1">
    <citation type="submission" date="2022-05" db="EMBL/GenBank/DDBJ databases">
        <authorList>
            <consortium name="Genoscope - CEA"/>
            <person name="William W."/>
        </authorList>
    </citation>
    <scope>NUCLEOTIDE SEQUENCE [LARGE SCALE GENOMIC DNA]</scope>
</reference>
<evidence type="ECO:0000313" key="4">
    <source>
        <dbReference type="Proteomes" id="UP001159405"/>
    </source>
</evidence>
<organism evidence="3 4">
    <name type="scientific">Porites lobata</name>
    <dbReference type="NCBI Taxonomy" id="104759"/>
    <lineage>
        <taxon>Eukaryota</taxon>
        <taxon>Metazoa</taxon>
        <taxon>Cnidaria</taxon>
        <taxon>Anthozoa</taxon>
        <taxon>Hexacorallia</taxon>
        <taxon>Scleractinia</taxon>
        <taxon>Fungiina</taxon>
        <taxon>Poritidae</taxon>
        <taxon>Porites</taxon>
    </lineage>
</organism>
<dbReference type="Pfam" id="PF00071">
    <property type="entry name" value="Ras"/>
    <property type="match status" value="1"/>
</dbReference>
<dbReference type="Gene3D" id="3.40.50.300">
    <property type="entry name" value="P-loop containing nucleotide triphosphate hydrolases"/>
    <property type="match status" value="1"/>
</dbReference>
<evidence type="ECO:0000256" key="2">
    <source>
        <dbReference type="ARBA" id="ARBA00023134"/>
    </source>
</evidence>
<keyword evidence="1" id="KW-0547">Nucleotide-binding</keyword>
<keyword evidence="2" id="KW-0342">GTP-binding</keyword>
<dbReference type="EMBL" id="CALNXK010000171">
    <property type="protein sequence ID" value="CAH3172241.1"/>
    <property type="molecule type" value="Genomic_DNA"/>
</dbReference>
<dbReference type="PANTHER" id="PTHR24073">
    <property type="entry name" value="DRAB5-RELATED"/>
    <property type="match status" value="1"/>
</dbReference>
<gene>
    <name evidence="3" type="ORF">PLOB_00012846</name>
</gene>
<keyword evidence="4" id="KW-1185">Reference proteome</keyword>
<proteinExistence type="predicted"/>
<comment type="caution">
    <text evidence="3">The sequence shown here is derived from an EMBL/GenBank/DDBJ whole genome shotgun (WGS) entry which is preliminary data.</text>
</comment>
<protein>
    <submittedName>
        <fullName evidence="3">Uncharacterized protein</fullName>
    </submittedName>
</protein>
<dbReference type="SMART" id="SM00175">
    <property type="entry name" value="RAB"/>
    <property type="match status" value="1"/>
</dbReference>
<evidence type="ECO:0000313" key="3">
    <source>
        <dbReference type="EMBL" id="CAH3172241.1"/>
    </source>
</evidence>
<dbReference type="InterPro" id="IPR001806">
    <property type="entry name" value="Small_GTPase"/>
</dbReference>
<dbReference type="InterPro" id="IPR027417">
    <property type="entry name" value="P-loop_NTPase"/>
</dbReference>
<accession>A0ABN8R0E2</accession>
<dbReference type="PROSITE" id="PS51419">
    <property type="entry name" value="RAB"/>
    <property type="match status" value="1"/>
</dbReference>
<feature type="non-terminal residue" evidence="3">
    <location>
        <position position="237"/>
    </location>
</feature>